<name>A0A1H0ZG38_9LACT</name>
<evidence type="ECO:0000256" key="4">
    <source>
        <dbReference type="ARBA" id="ARBA00022597"/>
    </source>
</evidence>
<evidence type="ECO:0000256" key="3">
    <source>
        <dbReference type="ARBA" id="ARBA00022475"/>
    </source>
</evidence>
<dbReference type="GO" id="GO:0015577">
    <property type="term" value="F:galactitol transmembrane transporter activity"/>
    <property type="evidence" value="ECO:0007669"/>
    <property type="project" value="InterPro"/>
</dbReference>
<dbReference type="OrthoDB" id="9787936at2"/>
<dbReference type="RefSeq" id="WP_089976703.1">
    <property type="nucleotide sequence ID" value="NZ_CP084916.1"/>
</dbReference>
<dbReference type="GO" id="GO:0005886">
    <property type="term" value="C:plasma membrane"/>
    <property type="evidence" value="ECO:0007669"/>
    <property type="project" value="UniProtKB-SubCell"/>
</dbReference>
<protein>
    <submittedName>
        <fullName evidence="11">PTS system IIC component, Gat family</fullName>
    </submittedName>
</protein>
<feature type="transmembrane region" description="Helical" evidence="9">
    <location>
        <begin position="339"/>
        <end position="358"/>
    </location>
</feature>
<dbReference type="InterPro" id="IPR013853">
    <property type="entry name" value="EIIC-GAT"/>
</dbReference>
<organism evidence="11 12">
    <name type="scientific">Carnobacterium viridans</name>
    <dbReference type="NCBI Taxonomy" id="174587"/>
    <lineage>
        <taxon>Bacteria</taxon>
        <taxon>Bacillati</taxon>
        <taxon>Bacillota</taxon>
        <taxon>Bacilli</taxon>
        <taxon>Lactobacillales</taxon>
        <taxon>Carnobacteriaceae</taxon>
        <taxon>Carnobacterium</taxon>
    </lineage>
</organism>
<dbReference type="PROSITE" id="PS51104">
    <property type="entry name" value="PTS_EIIC_TYPE_2"/>
    <property type="match status" value="1"/>
</dbReference>
<feature type="transmembrane region" description="Helical" evidence="9">
    <location>
        <begin position="133"/>
        <end position="166"/>
    </location>
</feature>
<dbReference type="PIRSF" id="PIRSF006304">
    <property type="entry name" value="GatC"/>
    <property type="match status" value="1"/>
</dbReference>
<feature type="transmembrane region" description="Helical" evidence="9">
    <location>
        <begin position="50"/>
        <end position="72"/>
    </location>
</feature>
<dbReference type="GO" id="GO:0009401">
    <property type="term" value="P:phosphoenolpyruvate-dependent sugar phosphotransferase system"/>
    <property type="evidence" value="ECO:0007669"/>
    <property type="project" value="UniProtKB-KW"/>
</dbReference>
<keyword evidence="3" id="KW-1003">Cell membrane</keyword>
<keyword evidence="5" id="KW-0598">Phosphotransferase system</keyword>
<feature type="transmembrane region" description="Helical" evidence="9">
    <location>
        <begin position="365"/>
        <end position="387"/>
    </location>
</feature>
<gene>
    <name evidence="11" type="ORF">SAMN04487752_1503</name>
</gene>
<feature type="transmembrane region" description="Helical" evidence="9">
    <location>
        <begin position="12"/>
        <end position="38"/>
    </location>
</feature>
<feature type="transmembrane region" description="Helical" evidence="9">
    <location>
        <begin position="102"/>
        <end position="121"/>
    </location>
</feature>
<reference evidence="12" key="1">
    <citation type="submission" date="2016-10" db="EMBL/GenBank/DDBJ databases">
        <authorList>
            <person name="Varghese N."/>
            <person name="Submissions S."/>
        </authorList>
    </citation>
    <scope>NUCLEOTIDE SEQUENCE [LARGE SCALE GENOMIC DNA]</scope>
    <source>
        <strain evidence="12">MPL-11</strain>
    </source>
</reference>
<dbReference type="EMBL" id="FNJW01000008">
    <property type="protein sequence ID" value="SDQ26475.1"/>
    <property type="molecule type" value="Genomic_DNA"/>
</dbReference>
<dbReference type="Proteomes" id="UP000199481">
    <property type="component" value="Unassembled WGS sequence"/>
</dbReference>
<keyword evidence="4" id="KW-0762">Sugar transport</keyword>
<proteinExistence type="predicted"/>
<keyword evidence="6 9" id="KW-0812">Transmembrane</keyword>
<keyword evidence="8 9" id="KW-0472">Membrane</keyword>
<evidence type="ECO:0000256" key="2">
    <source>
        <dbReference type="ARBA" id="ARBA00022448"/>
    </source>
</evidence>
<evidence type="ECO:0000256" key="1">
    <source>
        <dbReference type="ARBA" id="ARBA00004651"/>
    </source>
</evidence>
<dbReference type="InterPro" id="IPR004703">
    <property type="entry name" value="PTS_sugar-sp_permease"/>
</dbReference>
<evidence type="ECO:0000256" key="9">
    <source>
        <dbReference type="SAM" id="Phobius"/>
    </source>
</evidence>
<dbReference type="Pfam" id="PF03611">
    <property type="entry name" value="EIIC-GAT"/>
    <property type="match status" value="1"/>
</dbReference>
<comment type="subcellular location">
    <subcellularLocation>
        <location evidence="1">Cell membrane</location>
        <topology evidence="1">Multi-pass membrane protein</topology>
    </subcellularLocation>
</comment>
<accession>A0A1H0ZG38</accession>
<evidence type="ECO:0000313" key="12">
    <source>
        <dbReference type="Proteomes" id="UP000199481"/>
    </source>
</evidence>
<feature type="transmembrane region" description="Helical" evidence="9">
    <location>
        <begin position="228"/>
        <end position="249"/>
    </location>
</feature>
<evidence type="ECO:0000256" key="6">
    <source>
        <dbReference type="ARBA" id="ARBA00022692"/>
    </source>
</evidence>
<evidence type="ECO:0000313" key="11">
    <source>
        <dbReference type="EMBL" id="SDQ26475.1"/>
    </source>
</evidence>
<keyword evidence="2" id="KW-0813">Transport</keyword>
<sequence>MLDGIVKFANMIFQPLINLGSAPMMMILLTIFALVLGVKFSRALEGGMKLAIALTGMGIVINILTSAFSGALQDFVANTGIQLSITDVGWAPLATITWGSPYTLFFLLILVVINMVMLTLNKTKTLDVDIFNFWHPALLGIIILYFSNNLFIATVFVVFIGVLKFINSDLMKPTFNDLLNMPEENPTTTTHLNFMLNPIIMLFDTIFDKFFYKLDKYDFNAAELNKKIGFWGSKFAIGSYLGVFVGLLGQQSVTEIFTLAFTGAVSLELFSLVGSWFISAVEPISQGLTNFMAKRYPGRKLFIGIDWPFLGARAEMWATANILAPILLIMSLFLPGNSILPLAGIIAIGLTPALLVVCRGKMLRMIIIGVFMLPIFLWSGTMIAPLITDTAQSVGAFPTSLDSTQMISHSTKEGPVEGMLAMVVGKAVSNPQVNSVLLAGGSMVAYLLLFIWYAGKMKVRNRIYAEEKDPKVSTTADKAKLQKHN</sequence>
<feature type="domain" description="PTS EIIC type-2" evidence="10">
    <location>
        <begin position="13"/>
        <end position="446"/>
    </location>
</feature>
<dbReference type="AlphaFoldDB" id="A0A1H0ZG38"/>
<evidence type="ECO:0000256" key="7">
    <source>
        <dbReference type="ARBA" id="ARBA00022989"/>
    </source>
</evidence>
<dbReference type="PANTHER" id="PTHR37324:SF2">
    <property type="entry name" value="PTS SYSTEM GALACTITOL-SPECIFIC EIIC COMPONENT"/>
    <property type="match status" value="1"/>
</dbReference>
<dbReference type="PANTHER" id="PTHR37324">
    <property type="entry name" value="PTS SYSTEM GALACTITOL-SPECIFIC EIIC COMPONENT"/>
    <property type="match status" value="1"/>
</dbReference>
<keyword evidence="7 9" id="KW-1133">Transmembrane helix</keyword>
<evidence type="ECO:0000256" key="8">
    <source>
        <dbReference type="ARBA" id="ARBA00023136"/>
    </source>
</evidence>
<evidence type="ECO:0000259" key="10">
    <source>
        <dbReference type="PROSITE" id="PS51104"/>
    </source>
</evidence>
<dbReference type="InterPro" id="IPR013014">
    <property type="entry name" value="PTS_EIIC_2"/>
</dbReference>
<keyword evidence="12" id="KW-1185">Reference proteome</keyword>
<feature type="transmembrane region" description="Helical" evidence="9">
    <location>
        <begin position="436"/>
        <end position="454"/>
    </location>
</feature>
<evidence type="ECO:0000256" key="5">
    <source>
        <dbReference type="ARBA" id="ARBA00022683"/>
    </source>
</evidence>